<feature type="compositionally biased region" description="Polar residues" evidence="1">
    <location>
        <begin position="212"/>
        <end position="225"/>
    </location>
</feature>
<name>A0A183T7Y1_SCHSO</name>
<sequence>LLILLLLLTTTSSPLQPPPPVPAPLTTPSGSLPRKDCFAFIARDAVPIWASNATTSSSISSSLRAVDVRQQQQQQPQDPSLQDASEFFDTDALHPPSHATEVLDAVEGAENVNTLLCEVLQSQLAQCNRQLSVYAGRAACACEEVRNLYEHLTATRDQLESQRLATEAAEQKSRALEEELESTKMRTAQQLSEMALHMAHLTDEINGLRLTTPAQATTRNKSSLTNGGGGGPRPQQPVAASASFRHQSPFQPRSDGLEQSISGSASNVQEKMVSYPRPPPVLHRLLRYCLTQDQQHCQTESH</sequence>
<feature type="compositionally biased region" description="Polar residues" evidence="1">
    <location>
        <begin position="244"/>
        <end position="260"/>
    </location>
</feature>
<dbReference type="WBParaSite" id="SSLN_0001305201-mRNA-1">
    <property type="protein sequence ID" value="SSLN_0001305201-mRNA-1"/>
    <property type="gene ID" value="SSLN_0001305201"/>
</dbReference>
<organism evidence="4">
    <name type="scientific">Schistocephalus solidus</name>
    <name type="common">Tapeworm</name>
    <dbReference type="NCBI Taxonomy" id="70667"/>
    <lineage>
        <taxon>Eukaryota</taxon>
        <taxon>Metazoa</taxon>
        <taxon>Spiralia</taxon>
        <taxon>Lophotrochozoa</taxon>
        <taxon>Platyhelminthes</taxon>
        <taxon>Cestoda</taxon>
        <taxon>Eucestoda</taxon>
        <taxon>Diphyllobothriidea</taxon>
        <taxon>Diphyllobothriidae</taxon>
        <taxon>Schistocephalus</taxon>
    </lineage>
</organism>
<evidence type="ECO:0000313" key="4">
    <source>
        <dbReference type="WBParaSite" id="SSLN_0001305201-mRNA-1"/>
    </source>
</evidence>
<evidence type="ECO:0000313" key="2">
    <source>
        <dbReference type="EMBL" id="VDL98964.1"/>
    </source>
</evidence>
<reference evidence="2 3" key="2">
    <citation type="submission" date="2018-11" db="EMBL/GenBank/DDBJ databases">
        <authorList>
            <consortium name="Pathogen Informatics"/>
        </authorList>
    </citation>
    <scope>NUCLEOTIDE SEQUENCE [LARGE SCALE GENOMIC DNA]</scope>
    <source>
        <strain evidence="2 3">NST_G2</strain>
    </source>
</reference>
<feature type="region of interest" description="Disordered" evidence="1">
    <location>
        <begin position="163"/>
        <end position="182"/>
    </location>
</feature>
<feature type="region of interest" description="Disordered" evidence="1">
    <location>
        <begin position="210"/>
        <end position="260"/>
    </location>
</feature>
<dbReference type="Proteomes" id="UP000275846">
    <property type="component" value="Unassembled WGS sequence"/>
</dbReference>
<gene>
    <name evidence="2" type="ORF">SSLN_LOCUS12579</name>
</gene>
<feature type="compositionally biased region" description="Basic and acidic residues" evidence="1">
    <location>
        <begin position="169"/>
        <end position="182"/>
    </location>
</feature>
<reference evidence="4" key="1">
    <citation type="submission" date="2016-06" db="UniProtKB">
        <authorList>
            <consortium name="WormBaseParasite"/>
        </authorList>
    </citation>
    <scope>IDENTIFICATION</scope>
</reference>
<accession>A0A183T7Y1</accession>
<protein>
    <submittedName>
        <fullName evidence="4">Sec2p domain-containing protein</fullName>
    </submittedName>
</protein>
<evidence type="ECO:0000256" key="1">
    <source>
        <dbReference type="SAM" id="MobiDB-lite"/>
    </source>
</evidence>
<dbReference type="EMBL" id="UYSU01037376">
    <property type="protein sequence ID" value="VDL98964.1"/>
    <property type="molecule type" value="Genomic_DNA"/>
</dbReference>
<proteinExistence type="predicted"/>
<keyword evidence="3" id="KW-1185">Reference proteome</keyword>
<dbReference type="OrthoDB" id="6254901at2759"/>
<dbReference type="AlphaFoldDB" id="A0A183T7Y1"/>
<evidence type="ECO:0000313" key="3">
    <source>
        <dbReference type="Proteomes" id="UP000275846"/>
    </source>
</evidence>